<reference evidence="6" key="2">
    <citation type="submission" date="2017-12" db="EMBL/GenBank/DDBJ databases">
        <title>Genome sequence of the Bar-tailed Godwit (Limosa lapponica baueri).</title>
        <authorList>
            <person name="Lima N.C.B."/>
            <person name="Parody-Merino A.M."/>
            <person name="Battley P.F."/>
            <person name="Fidler A.E."/>
            <person name="Prosdocimi F."/>
        </authorList>
    </citation>
    <scope>NUCLEOTIDE SEQUENCE [LARGE SCALE GENOMIC DNA]</scope>
</reference>
<feature type="coiled-coil region" evidence="2">
    <location>
        <begin position="279"/>
        <end position="306"/>
    </location>
</feature>
<feature type="coiled-coil region" evidence="2">
    <location>
        <begin position="70"/>
        <end position="173"/>
    </location>
</feature>
<evidence type="ECO:0000313" key="5">
    <source>
        <dbReference type="EMBL" id="PKU36446.1"/>
    </source>
</evidence>
<feature type="domain" description="Cilia- and flagella-associated protein 58 central coiled coil" evidence="4">
    <location>
        <begin position="113"/>
        <end position="361"/>
    </location>
</feature>
<organism evidence="5 6">
    <name type="scientific">Limosa lapponica baueri</name>
    <dbReference type="NCBI Taxonomy" id="1758121"/>
    <lineage>
        <taxon>Eukaryota</taxon>
        <taxon>Metazoa</taxon>
        <taxon>Chordata</taxon>
        <taxon>Craniata</taxon>
        <taxon>Vertebrata</taxon>
        <taxon>Euteleostomi</taxon>
        <taxon>Archelosauria</taxon>
        <taxon>Archosauria</taxon>
        <taxon>Dinosauria</taxon>
        <taxon>Saurischia</taxon>
        <taxon>Theropoda</taxon>
        <taxon>Coelurosauria</taxon>
        <taxon>Aves</taxon>
        <taxon>Neognathae</taxon>
        <taxon>Neoaves</taxon>
        <taxon>Charadriiformes</taxon>
        <taxon>Scolopacidae</taxon>
        <taxon>Limosa</taxon>
    </lineage>
</organism>
<dbReference type="GO" id="GO:0005856">
    <property type="term" value="C:cytoskeleton"/>
    <property type="evidence" value="ECO:0007669"/>
    <property type="project" value="TreeGrafter"/>
</dbReference>
<dbReference type="Proteomes" id="UP000233556">
    <property type="component" value="Unassembled WGS sequence"/>
</dbReference>
<evidence type="ECO:0000256" key="2">
    <source>
        <dbReference type="SAM" id="Coils"/>
    </source>
</evidence>
<evidence type="ECO:0000256" key="1">
    <source>
        <dbReference type="ARBA" id="ARBA00023054"/>
    </source>
</evidence>
<keyword evidence="1 2" id="KW-0175">Coiled coil</keyword>
<dbReference type="EMBL" id="KZ507635">
    <property type="protein sequence ID" value="PKU36446.1"/>
    <property type="molecule type" value="Genomic_DNA"/>
</dbReference>
<proteinExistence type="predicted"/>
<accession>A0A2I0TRK9</accession>
<dbReference type="PANTHER" id="PTHR32083:SF34">
    <property type="entry name" value="COILED-COIL DOMAIN-CONTAINING PROTEIN 146"/>
    <property type="match status" value="1"/>
</dbReference>
<protein>
    <recommendedName>
        <fullName evidence="4">Cilia- and flagella-associated protein 58 central coiled coil domain-containing protein</fullName>
    </recommendedName>
</protein>
<dbReference type="Pfam" id="PF21771">
    <property type="entry name" value="CFAP58_CC"/>
    <property type="match status" value="1"/>
</dbReference>
<reference evidence="6" key="1">
    <citation type="submission" date="2017-11" db="EMBL/GenBank/DDBJ databases">
        <authorList>
            <person name="Lima N.C."/>
            <person name="Parody-Merino A.M."/>
            <person name="Battley P.F."/>
            <person name="Fidler A.E."/>
            <person name="Prosdocimi F."/>
        </authorList>
    </citation>
    <scope>NUCLEOTIDE SEQUENCE [LARGE SCALE GENOMIC DNA]</scope>
</reference>
<feature type="region of interest" description="Disordered" evidence="3">
    <location>
        <begin position="26"/>
        <end position="45"/>
    </location>
</feature>
<dbReference type="PANTHER" id="PTHR32083">
    <property type="entry name" value="CILIA AND FLAGELLA-ASSOCIATED PROTEIN 58-RELATED"/>
    <property type="match status" value="1"/>
</dbReference>
<evidence type="ECO:0000259" key="4">
    <source>
        <dbReference type="Pfam" id="PF21771"/>
    </source>
</evidence>
<evidence type="ECO:0000313" key="6">
    <source>
        <dbReference type="Proteomes" id="UP000233556"/>
    </source>
</evidence>
<dbReference type="OrthoDB" id="10262929at2759"/>
<name>A0A2I0TRK9_LIMLA</name>
<sequence length="433" mass="51774">MHLQESEIQLLQEAKRLSVELEQQQHDLEKAEQFPEESSSEVSRTRQQLLSCQNEYNAIKEREYEIQFKMECLQEEKRLLENEYKRIPKQKEMDKKIKQLKENCDELCKEVMQRKAEINAIKEGVLSKQKLMLTDKKEVEKLLEKQANLKIQLQNIIKEIKRKDFEIKEYKKRTREIQKQLQGFAKVYDVIQNERNKCINLVHAAHHKANDIKNRVKLLGNEIENLRNTIITKDRTLQKQHLKNANNVAITDSLKSDYRKIVQIMQEMKEKKKQQCLALERLTSMVTHAEEEMVQLRKQYERAIQQQNESGLLLRDREEELCILYDKINLQEMLCRNGDIEMQDMDEKIRFLKLKVAEKKRLIKLWLKVLPKKNALDAHLVVLQIQRYTSWKRRMNEYIVCHRLRKLSPCLSGFGTHWEGESRGQGYMSVQEE</sequence>
<gene>
    <name evidence="5" type="ORF">llap_13251</name>
</gene>
<keyword evidence="6" id="KW-1185">Reference proteome</keyword>
<dbReference type="AlphaFoldDB" id="A0A2I0TRK9"/>
<evidence type="ECO:0000256" key="3">
    <source>
        <dbReference type="SAM" id="MobiDB-lite"/>
    </source>
</evidence>
<dbReference type="InterPro" id="IPR049270">
    <property type="entry name" value="CFAP58_CC"/>
</dbReference>